<dbReference type="InterPro" id="IPR016040">
    <property type="entry name" value="NAD(P)-bd_dom"/>
</dbReference>
<comment type="caution">
    <text evidence="9">The sequence shown here is derived from an EMBL/GenBank/DDBJ whole genome shotgun (WGS) entry which is preliminary data.</text>
</comment>
<dbReference type="SUPFAM" id="SSF51735">
    <property type="entry name" value="NAD(P)-binding Rossmann-fold domains"/>
    <property type="match status" value="1"/>
</dbReference>
<dbReference type="CDD" id="cd05246">
    <property type="entry name" value="dTDP_GD_SDR_e"/>
    <property type="match status" value="1"/>
</dbReference>
<keyword evidence="5" id="KW-0520">NAD</keyword>
<comment type="similarity">
    <text evidence="3 7">Belongs to the NAD(P)-dependent epimerase/dehydratase family. dTDP-glucose dehydratase subfamily.</text>
</comment>
<dbReference type="InterPro" id="IPR036291">
    <property type="entry name" value="NAD(P)-bd_dom_sf"/>
</dbReference>
<organism evidence="9 10">
    <name type="scientific">Oceanotoga teriensis</name>
    <dbReference type="NCBI Taxonomy" id="515440"/>
    <lineage>
        <taxon>Bacteria</taxon>
        <taxon>Thermotogati</taxon>
        <taxon>Thermotogota</taxon>
        <taxon>Thermotogae</taxon>
        <taxon>Petrotogales</taxon>
        <taxon>Petrotogaceae</taxon>
        <taxon>Oceanotoga</taxon>
    </lineage>
</organism>
<gene>
    <name evidence="9" type="ORF">C7380_1359</name>
</gene>
<dbReference type="Gene3D" id="3.40.50.720">
    <property type="entry name" value="NAD(P)-binding Rossmann-like Domain"/>
    <property type="match status" value="1"/>
</dbReference>
<dbReference type="Gene3D" id="3.90.25.10">
    <property type="entry name" value="UDP-galactose 4-epimerase, domain 1"/>
    <property type="match status" value="1"/>
</dbReference>
<dbReference type="EMBL" id="QGGI01000035">
    <property type="protein sequence ID" value="PWJ85147.1"/>
    <property type="molecule type" value="Genomic_DNA"/>
</dbReference>
<dbReference type="NCBIfam" id="TIGR01181">
    <property type="entry name" value="dTDP_gluc_dehyt"/>
    <property type="match status" value="1"/>
</dbReference>
<evidence type="ECO:0000259" key="8">
    <source>
        <dbReference type="Pfam" id="PF16363"/>
    </source>
</evidence>
<name>A0AA45C4F9_9BACT</name>
<reference evidence="9 10" key="1">
    <citation type="submission" date="2018-05" db="EMBL/GenBank/DDBJ databases">
        <title>Genomic Encyclopedia of Type Strains, Phase IV (KMG-IV): sequencing the most valuable type-strain genomes for metagenomic binning, comparative biology and taxonomic classification.</title>
        <authorList>
            <person name="Goeker M."/>
        </authorList>
    </citation>
    <scope>NUCLEOTIDE SEQUENCE [LARGE SCALE GENOMIC DNA]</scope>
    <source>
        <strain evidence="9 10">DSM 24906</strain>
    </source>
</reference>
<accession>A0AA45C4F9</accession>
<dbReference type="InterPro" id="IPR005888">
    <property type="entry name" value="dTDP_Gluc_deHydtase"/>
</dbReference>
<evidence type="ECO:0000256" key="7">
    <source>
        <dbReference type="RuleBase" id="RU004473"/>
    </source>
</evidence>
<dbReference type="FunFam" id="3.40.50.720:FF:000304">
    <property type="entry name" value="UDP-glucose 4,6-dehydratase"/>
    <property type="match status" value="1"/>
</dbReference>
<dbReference type="EC" id="4.2.1.46" evidence="4 7"/>
<dbReference type="Pfam" id="PF16363">
    <property type="entry name" value="GDP_Man_Dehyd"/>
    <property type="match status" value="1"/>
</dbReference>
<dbReference type="AlphaFoldDB" id="A0AA45C4F9"/>
<proteinExistence type="inferred from homology"/>
<dbReference type="PANTHER" id="PTHR43000">
    <property type="entry name" value="DTDP-D-GLUCOSE 4,6-DEHYDRATASE-RELATED"/>
    <property type="match status" value="1"/>
</dbReference>
<comment type="cofactor">
    <cofactor evidence="2 7">
        <name>NAD(+)</name>
        <dbReference type="ChEBI" id="CHEBI:57540"/>
    </cofactor>
</comment>
<evidence type="ECO:0000256" key="4">
    <source>
        <dbReference type="ARBA" id="ARBA00011990"/>
    </source>
</evidence>
<keyword evidence="6 7" id="KW-0456">Lyase</keyword>
<dbReference type="Proteomes" id="UP000245921">
    <property type="component" value="Unassembled WGS sequence"/>
</dbReference>
<dbReference type="GO" id="GO:0008460">
    <property type="term" value="F:dTDP-glucose 4,6-dehydratase activity"/>
    <property type="evidence" value="ECO:0007669"/>
    <property type="project" value="UniProtKB-EC"/>
</dbReference>
<sequence length="332" mass="38314">MKILITGVAGFIGSNYLKHHLKNNPKDLIIGIDKLTYAGNLKNIENESKNNNFIFIKEDICNQNSIQEIIEKYDIEKIINFAAESHVDNSIESPQIFTKTNVLGTQILLDSAKKIWYDSKKNTWKTNTKFIQISTDEVYGSLELNEKPFTENNLIDPHSPYSASKAAADMIVKSYYDTYKMPINITRCSNNFGPNQHEEKLIPKVIKNAINKKPIPVYGDGKQIRDWLYVEDHCKAIEMVLKNAKSGQIYNIGDQTEKTNIELIKTIINYLNKKDSNIDTDLIQYVKDRPGHDKRYAINSNKIKKDLNWQSSKNFDKNLYKTIDSYIKQYNI</sequence>
<evidence type="ECO:0000256" key="5">
    <source>
        <dbReference type="ARBA" id="ARBA00023027"/>
    </source>
</evidence>
<dbReference type="GO" id="GO:0009225">
    <property type="term" value="P:nucleotide-sugar metabolic process"/>
    <property type="evidence" value="ECO:0007669"/>
    <property type="project" value="InterPro"/>
</dbReference>
<keyword evidence="10" id="KW-1185">Reference proteome</keyword>
<evidence type="ECO:0000313" key="9">
    <source>
        <dbReference type="EMBL" id="PWJ85147.1"/>
    </source>
</evidence>
<evidence type="ECO:0000256" key="1">
    <source>
        <dbReference type="ARBA" id="ARBA00001539"/>
    </source>
</evidence>
<evidence type="ECO:0000256" key="2">
    <source>
        <dbReference type="ARBA" id="ARBA00001911"/>
    </source>
</evidence>
<evidence type="ECO:0000313" key="10">
    <source>
        <dbReference type="Proteomes" id="UP000245921"/>
    </source>
</evidence>
<comment type="catalytic activity">
    <reaction evidence="1 7">
        <text>dTDP-alpha-D-glucose = dTDP-4-dehydro-6-deoxy-alpha-D-glucose + H2O</text>
        <dbReference type="Rhea" id="RHEA:17221"/>
        <dbReference type="ChEBI" id="CHEBI:15377"/>
        <dbReference type="ChEBI" id="CHEBI:57477"/>
        <dbReference type="ChEBI" id="CHEBI:57649"/>
        <dbReference type="EC" id="4.2.1.46"/>
    </reaction>
</comment>
<evidence type="ECO:0000256" key="6">
    <source>
        <dbReference type="ARBA" id="ARBA00023239"/>
    </source>
</evidence>
<dbReference type="RefSeq" id="WP_109606677.1">
    <property type="nucleotide sequence ID" value="NZ_JAMHJO010000002.1"/>
</dbReference>
<feature type="domain" description="NAD(P)-binding" evidence="8">
    <location>
        <begin position="4"/>
        <end position="319"/>
    </location>
</feature>
<protein>
    <recommendedName>
        <fullName evidence="4 7">dTDP-glucose 4,6-dehydratase</fullName>
        <ecNumber evidence="4 7">4.2.1.46</ecNumber>
    </recommendedName>
</protein>
<evidence type="ECO:0000256" key="3">
    <source>
        <dbReference type="ARBA" id="ARBA00008178"/>
    </source>
</evidence>